<dbReference type="Pfam" id="PF13193">
    <property type="entry name" value="AMP-binding_C"/>
    <property type="match status" value="1"/>
</dbReference>
<evidence type="ECO:0000259" key="1">
    <source>
        <dbReference type="Pfam" id="PF00501"/>
    </source>
</evidence>
<dbReference type="Gene3D" id="3.40.50.12780">
    <property type="entry name" value="N-terminal domain of ligase-like"/>
    <property type="match status" value="1"/>
</dbReference>
<dbReference type="InterPro" id="IPR042099">
    <property type="entry name" value="ANL_N_sf"/>
</dbReference>
<dbReference type="PANTHER" id="PTHR43767">
    <property type="entry name" value="LONG-CHAIN-FATTY-ACID--COA LIGASE"/>
    <property type="match status" value="1"/>
</dbReference>
<dbReference type="PANTHER" id="PTHR43767:SF1">
    <property type="entry name" value="NONRIBOSOMAL PEPTIDE SYNTHASE PES1 (EUROFUNG)-RELATED"/>
    <property type="match status" value="1"/>
</dbReference>
<evidence type="ECO:0000259" key="2">
    <source>
        <dbReference type="Pfam" id="PF13193"/>
    </source>
</evidence>
<dbReference type="SUPFAM" id="SSF56801">
    <property type="entry name" value="Acetyl-CoA synthetase-like"/>
    <property type="match status" value="1"/>
</dbReference>
<dbReference type="EMBL" id="BAAAFZ010000124">
    <property type="protein sequence ID" value="GAA0607899.1"/>
    <property type="molecule type" value="Genomic_DNA"/>
</dbReference>
<sequence length="523" mass="56018">MDPIARATRDTVGDALRRAARRFRDRTALRFADRRWSFADLDRAADRVARALLGAGFSRGDRVVAYGRNSDGYLLLWLACARAGLVHVPANYALTATELGYIVGQCGARALLHDPALAAASGQDVGLRGTIAEGGGGGLDALAAALDPAWDRPPGEAPPDDGLADTDLVQIIYTSGTTGAPKGAMMTHRAYVAEYAGAAQALDYSAADRALAALPLYHTAQMHAFTMPQLLVGAETLLIEAPEPSRVLALIEAERITSFFAPPTVWIALLRHPEFGARDLSSLRRIYYGAAIMPVPVLRELRDRLPGALPYNCYGQSEIAPLATVLRPEEHEARPASVGRPVSTVETRIVDAGMRDVPPGERGEIVHRSPQLLVGYWGRPEETEAAFEGGWFHSGDVGTMDEEGYITVVDRTKDVINTGGVLVASREVEDAILTHPAVSECAVVGLPDPRWVEAVTAVVVLRPGHDAGEAELIEHARPNLAAFKLPKRVILAESLPRNTAGKLLKRELRAAYGGRAEALPGVG</sequence>
<dbReference type="Pfam" id="PF00501">
    <property type="entry name" value="AMP-binding"/>
    <property type="match status" value="1"/>
</dbReference>
<name>A0ABN1GB90_9PROT</name>
<protein>
    <submittedName>
        <fullName evidence="3">Acyl-CoA synthetase</fullName>
    </submittedName>
</protein>
<reference evidence="3 4" key="1">
    <citation type="journal article" date="2019" name="Int. J. Syst. Evol. Microbiol.">
        <title>The Global Catalogue of Microorganisms (GCM) 10K type strain sequencing project: providing services to taxonomists for standard genome sequencing and annotation.</title>
        <authorList>
            <consortium name="The Broad Institute Genomics Platform"/>
            <consortium name="The Broad Institute Genome Sequencing Center for Infectious Disease"/>
            <person name="Wu L."/>
            <person name="Ma J."/>
        </authorList>
    </citation>
    <scope>NUCLEOTIDE SEQUENCE [LARGE SCALE GENOMIC DNA]</scope>
    <source>
        <strain evidence="3 4">JCM 9933</strain>
    </source>
</reference>
<evidence type="ECO:0000313" key="4">
    <source>
        <dbReference type="Proteomes" id="UP001501588"/>
    </source>
</evidence>
<evidence type="ECO:0000313" key="3">
    <source>
        <dbReference type="EMBL" id="GAA0607899.1"/>
    </source>
</evidence>
<proteinExistence type="predicted"/>
<keyword evidence="4" id="KW-1185">Reference proteome</keyword>
<dbReference type="RefSeq" id="WP_343898288.1">
    <property type="nucleotide sequence ID" value="NZ_BAAAFZ010000124.1"/>
</dbReference>
<dbReference type="CDD" id="cd17631">
    <property type="entry name" value="FACL_FadD13-like"/>
    <property type="match status" value="1"/>
</dbReference>
<feature type="domain" description="AMP-dependent synthetase/ligase" evidence="1">
    <location>
        <begin position="16"/>
        <end position="377"/>
    </location>
</feature>
<dbReference type="InterPro" id="IPR050237">
    <property type="entry name" value="ATP-dep_AMP-bd_enzyme"/>
</dbReference>
<dbReference type="InterPro" id="IPR000873">
    <property type="entry name" value="AMP-dep_synth/lig_dom"/>
</dbReference>
<dbReference type="InterPro" id="IPR025110">
    <property type="entry name" value="AMP-bd_C"/>
</dbReference>
<dbReference type="Gene3D" id="3.30.300.30">
    <property type="match status" value="1"/>
</dbReference>
<dbReference type="Proteomes" id="UP001501588">
    <property type="component" value="Unassembled WGS sequence"/>
</dbReference>
<gene>
    <name evidence="3" type="ORF">GCM10009416_50900</name>
</gene>
<accession>A0ABN1GB90</accession>
<comment type="caution">
    <text evidence="3">The sequence shown here is derived from an EMBL/GenBank/DDBJ whole genome shotgun (WGS) entry which is preliminary data.</text>
</comment>
<dbReference type="InterPro" id="IPR045851">
    <property type="entry name" value="AMP-bd_C_sf"/>
</dbReference>
<organism evidence="3 4">
    <name type="scientific">Craurococcus roseus</name>
    <dbReference type="NCBI Taxonomy" id="77585"/>
    <lineage>
        <taxon>Bacteria</taxon>
        <taxon>Pseudomonadati</taxon>
        <taxon>Pseudomonadota</taxon>
        <taxon>Alphaproteobacteria</taxon>
        <taxon>Acetobacterales</taxon>
        <taxon>Acetobacteraceae</taxon>
        <taxon>Craurococcus</taxon>
    </lineage>
</organism>
<dbReference type="NCBIfam" id="NF006182">
    <property type="entry name" value="PRK08316.1"/>
    <property type="match status" value="1"/>
</dbReference>
<dbReference type="PROSITE" id="PS00455">
    <property type="entry name" value="AMP_BINDING"/>
    <property type="match status" value="1"/>
</dbReference>
<dbReference type="InterPro" id="IPR020845">
    <property type="entry name" value="AMP-binding_CS"/>
</dbReference>
<feature type="domain" description="AMP-binding enzyme C-terminal" evidence="2">
    <location>
        <begin position="427"/>
        <end position="502"/>
    </location>
</feature>